<gene>
    <name evidence="1" type="ORF">M8818_001538</name>
</gene>
<name>A0ACC3SKR4_9PEZI</name>
<evidence type="ECO:0000313" key="2">
    <source>
        <dbReference type="Proteomes" id="UP001320706"/>
    </source>
</evidence>
<keyword evidence="2" id="KW-1185">Reference proteome</keyword>
<dbReference type="EMBL" id="JAMKPW020000006">
    <property type="protein sequence ID" value="KAK8217285.1"/>
    <property type="molecule type" value="Genomic_DNA"/>
</dbReference>
<organism evidence="1 2">
    <name type="scientific">Zalaria obscura</name>
    <dbReference type="NCBI Taxonomy" id="2024903"/>
    <lineage>
        <taxon>Eukaryota</taxon>
        <taxon>Fungi</taxon>
        <taxon>Dikarya</taxon>
        <taxon>Ascomycota</taxon>
        <taxon>Pezizomycotina</taxon>
        <taxon>Dothideomycetes</taxon>
        <taxon>Dothideomycetidae</taxon>
        <taxon>Dothideales</taxon>
        <taxon>Zalariaceae</taxon>
        <taxon>Zalaria</taxon>
    </lineage>
</organism>
<reference evidence="1" key="1">
    <citation type="submission" date="2024-02" db="EMBL/GenBank/DDBJ databases">
        <title>Metagenome Assembled Genome of Zalaria obscura JY119.</title>
        <authorList>
            <person name="Vighnesh L."/>
            <person name="Jagadeeshwari U."/>
            <person name="Venkata Ramana C."/>
            <person name="Sasikala C."/>
        </authorList>
    </citation>
    <scope>NUCLEOTIDE SEQUENCE</scope>
    <source>
        <strain evidence="1">JY119</strain>
    </source>
</reference>
<comment type="caution">
    <text evidence="1">The sequence shown here is derived from an EMBL/GenBank/DDBJ whole genome shotgun (WGS) entry which is preliminary data.</text>
</comment>
<proteinExistence type="predicted"/>
<evidence type="ECO:0000313" key="1">
    <source>
        <dbReference type="EMBL" id="KAK8217285.1"/>
    </source>
</evidence>
<dbReference type="Proteomes" id="UP001320706">
    <property type="component" value="Unassembled WGS sequence"/>
</dbReference>
<protein>
    <submittedName>
        <fullName evidence="1">Uncharacterized protein</fullName>
    </submittedName>
</protein>
<accession>A0ACC3SKR4</accession>
<sequence>MEGMVGFGSGLDAGDVQLQPGHAKKVARLPGTGSFAWLIYCQGGGRENKAAWVASRGMLERASACLDTGARLSLRAQRRIPRSRRLLHSSFWCHGAGDLDLPPYALPSSAPSPYGKGKDDRSSADGWQEVSAGSADVPFLDFLYPTQTLALMNRLSAANGERRERRSNRNTPPYGLRGFSSMTSSQEAKATETGNLHAGPMQDHSEEWTEADGWPVLDAELGEFGKESEHGPLAALEGLFSSAITKARERVIAERAWDFYNQLDERSKNDSSILQNMLRLLSSQKVISAQEQVKELAERIVRSGEPDSYRTAISTCLKMGLFQTAARIHRDAATTLTKEASFGSNRLFKYAISHHHWTTALHVRDLYLEYRERLGLDRGNLEYSTRLGFDEEIHELWDGVGGIQGITHHIEDLLLRHRNCLTQLTGIPDGANKDKLFFLIGRIYSAYRRSWAFRPTEFVLHKMLQYWCSRRLVVSEDETPGSIFSLGRLVTDWKNHHNKLDDGSIIVLMSTFARIGKVRPLEHWLSEYLALFPEGLPSADALWPLIYVHAKRADLPSARKAFERISTQFKLKPTLQCYSVLIYAHEKVDDVDGALELLNTMEREGIQPNAYSYTPVFEMYARQGDVEGLNELINIAEDQGVELNTYSRAMLMLANSNSDDMSGAEELLSRTIEDIENGTIEGNLGMCFTFIMGGYTRRQDIEGTMQTYNRMRALNIKPDGQTLASIIRVLCAHNQTPAAEKILSKVMPEYGIRPTAHHYALVMLGYTNQRRLKQVRRLHQEMEDKNIPQTVSSRTIWLQARALMEDKEKPVSDDTTEEPEALEETIKELMQSLDETDIAAFGLDQPLINNKLTPADQAVAAGYFENIILIHGKRRCFQAVEYLYNQYLSVAARTEATEKPPPIRILTAMMSAYHATGDYAQIDHYWALAKSTADQLSRLHASPSENLYDQSVKDHISACCADSTVNICHAHSIKRV</sequence>